<dbReference type="GO" id="GO:0016757">
    <property type="term" value="F:glycosyltransferase activity"/>
    <property type="evidence" value="ECO:0007669"/>
    <property type="project" value="InterPro"/>
</dbReference>
<dbReference type="InterPro" id="IPR028098">
    <property type="entry name" value="Glyco_trans_4-like_N"/>
</dbReference>
<dbReference type="CDD" id="cd03809">
    <property type="entry name" value="GT4_MtfB-like"/>
    <property type="match status" value="1"/>
</dbReference>
<accession>A0A3B0VMI1</accession>
<keyword evidence="1 4" id="KW-0808">Transferase</keyword>
<evidence type="ECO:0000256" key="1">
    <source>
        <dbReference type="ARBA" id="ARBA00022679"/>
    </source>
</evidence>
<proteinExistence type="predicted"/>
<evidence type="ECO:0000313" key="4">
    <source>
        <dbReference type="EMBL" id="VAW41700.1"/>
    </source>
</evidence>
<dbReference type="Pfam" id="PF13439">
    <property type="entry name" value="Glyco_transf_4"/>
    <property type="match status" value="1"/>
</dbReference>
<dbReference type="AlphaFoldDB" id="A0A3B0VMI1"/>
<dbReference type="Pfam" id="PF00534">
    <property type="entry name" value="Glycos_transf_1"/>
    <property type="match status" value="1"/>
</dbReference>
<evidence type="ECO:0000259" key="2">
    <source>
        <dbReference type="Pfam" id="PF00534"/>
    </source>
</evidence>
<organism evidence="4">
    <name type="scientific">hydrothermal vent metagenome</name>
    <dbReference type="NCBI Taxonomy" id="652676"/>
    <lineage>
        <taxon>unclassified sequences</taxon>
        <taxon>metagenomes</taxon>
        <taxon>ecological metagenomes</taxon>
    </lineage>
</organism>
<feature type="domain" description="Glycosyltransferase subfamily 4-like N-terminal" evidence="3">
    <location>
        <begin position="16"/>
        <end position="170"/>
    </location>
</feature>
<dbReference type="EMBL" id="UOEU01000853">
    <property type="protein sequence ID" value="VAW41700.1"/>
    <property type="molecule type" value="Genomic_DNA"/>
</dbReference>
<dbReference type="PANTHER" id="PTHR46401">
    <property type="entry name" value="GLYCOSYLTRANSFERASE WBBK-RELATED"/>
    <property type="match status" value="1"/>
</dbReference>
<sequence length="382" mass="42246">MHVAINAAFWNQPHTGSGQYTRQLVYHLNRLVSDLTITLVFPQAAEEPAPEAVPPSVAVQLVPVRSGNLGKVWFEQILFPRACREVGATLAHVPYWGAPLQSPVPLVVTVHDLTTLLVPEYRRPFLTRLYNALVSASARGATQIITDSEASKQDIITHLHIPAEKISRIYLAASDQFSSKDDGLMEMAILRKYDLPDFYLLYLGGYELHKNVTTLLLAWTYVGQALGEDYPLMLAGRKPTETSAIYPDYDAYIAQLGIGEYVRWLGYVDEEDKPILYRNAETFIFPSRHEGFGLGVVEAMASGTPVVTTNVSSLPEVVGEAGFSVDPDDARGMAGAIISTIVQDNLRTELRQKGEQQAATFSWEKTATETLLIYDSVLSIRS</sequence>
<dbReference type="FunFam" id="3.40.50.2000:FF:000119">
    <property type="entry name" value="Glycosyl transferase group 1"/>
    <property type="match status" value="1"/>
</dbReference>
<name>A0A3B0VMI1_9ZZZZ</name>
<dbReference type="PANTHER" id="PTHR46401:SF2">
    <property type="entry name" value="GLYCOSYLTRANSFERASE WBBK-RELATED"/>
    <property type="match status" value="1"/>
</dbReference>
<protein>
    <submittedName>
        <fullName evidence="4">Glycosyl transferase, group 1</fullName>
    </submittedName>
</protein>
<reference evidence="4" key="1">
    <citation type="submission" date="2018-06" db="EMBL/GenBank/DDBJ databases">
        <authorList>
            <person name="Zhirakovskaya E."/>
        </authorList>
    </citation>
    <scope>NUCLEOTIDE SEQUENCE</scope>
</reference>
<dbReference type="GO" id="GO:0009103">
    <property type="term" value="P:lipopolysaccharide biosynthetic process"/>
    <property type="evidence" value="ECO:0007669"/>
    <property type="project" value="TreeGrafter"/>
</dbReference>
<feature type="domain" description="Glycosyl transferase family 1" evidence="2">
    <location>
        <begin position="197"/>
        <end position="356"/>
    </location>
</feature>
<dbReference type="SUPFAM" id="SSF53756">
    <property type="entry name" value="UDP-Glycosyltransferase/glycogen phosphorylase"/>
    <property type="match status" value="1"/>
</dbReference>
<dbReference type="Gene3D" id="3.40.50.2000">
    <property type="entry name" value="Glycogen Phosphorylase B"/>
    <property type="match status" value="2"/>
</dbReference>
<gene>
    <name evidence="4" type="ORF">MNBD_CHLOROFLEXI01-3276</name>
</gene>
<dbReference type="InterPro" id="IPR001296">
    <property type="entry name" value="Glyco_trans_1"/>
</dbReference>
<evidence type="ECO:0000259" key="3">
    <source>
        <dbReference type="Pfam" id="PF13439"/>
    </source>
</evidence>